<sequence>MSDIIIIGGGVAGLSAGYRLAPHMKVTVLEAEDALAYHASGRSAALFEKSYGPPAVVALNEASEDDYKKSGYLTPRGMMLVATAGEEDQYNADCVTLKMSPLSPHEAQEIVPVLNLDAVALAGYHEDAWDIDTDRMLQDYAKAIRQTGGTVQTRAKVRRITRGGQWRVDTDAGTFEADIILNAAGAWGDEVAAMAGVTPLGLEPRRRSMARIPAPGGHDISRWPMIMGAGESWYCKPDAGQLIVSPADADPVEPHDVWAEDLTLAEGLARYEAMVTEPVTRMTSNWAGLRTFAPDGVLCLGPATGHQGFFFSAAQGGYGFQTAPAASRLIADLILGRPSELDATTVAALSPGRFA</sequence>
<evidence type="ECO:0000313" key="3">
    <source>
        <dbReference type="EMBL" id="SFA87639.1"/>
    </source>
</evidence>
<evidence type="ECO:0000313" key="4">
    <source>
        <dbReference type="Proteomes" id="UP000198796"/>
    </source>
</evidence>
<dbReference type="GO" id="GO:0005737">
    <property type="term" value="C:cytoplasm"/>
    <property type="evidence" value="ECO:0007669"/>
    <property type="project" value="TreeGrafter"/>
</dbReference>
<dbReference type="InterPro" id="IPR036188">
    <property type="entry name" value="FAD/NAD-bd_sf"/>
</dbReference>
<feature type="domain" description="FAD dependent oxidoreductase" evidence="2">
    <location>
        <begin position="3"/>
        <end position="333"/>
    </location>
</feature>
<dbReference type="SUPFAM" id="SSF51905">
    <property type="entry name" value="FAD/NAD(P)-binding domain"/>
    <property type="match status" value="1"/>
</dbReference>
<dbReference type="PANTHER" id="PTHR13847:SF287">
    <property type="entry name" value="FAD-DEPENDENT OXIDOREDUCTASE DOMAIN-CONTAINING PROTEIN 1"/>
    <property type="match status" value="1"/>
</dbReference>
<proteinExistence type="predicted"/>
<dbReference type="EMBL" id="FOJU01000002">
    <property type="protein sequence ID" value="SFA87639.1"/>
    <property type="molecule type" value="Genomic_DNA"/>
</dbReference>
<keyword evidence="4" id="KW-1185">Reference proteome</keyword>
<dbReference type="AlphaFoldDB" id="A0A1I0WFV4"/>
<dbReference type="RefSeq" id="WP_092062255.1">
    <property type="nucleotide sequence ID" value="NZ_FOJU01000002.1"/>
</dbReference>
<dbReference type="Proteomes" id="UP000198796">
    <property type="component" value="Unassembled WGS sequence"/>
</dbReference>
<dbReference type="PANTHER" id="PTHR13847">
    <property type="entry name" value="SARCOSINE DEHYDROGENASE-RELATED"/>
    <property type="match status" value="1"/>
</dbReference>
<evidence type="ECO:0000259" key="2">
    <source>
        <dbReference type="Pfam" id="PF01266"/>
    </source>
</evidence>
<dbReference type="GO" id="GO:0016491">
    <property type="term" value="F:oxidoreductase activity"/>
    <property type="evidence" value="ECO:0007669"/>
    <property type="project" value="UniProtKB-KW"/>
</dbReference>
<keyword evidence="1" id="KW-0560">Oxidoreductase</keyword>
<dbReference type="Gene3D" id="3.50.50.60">
    <property type="entry name" value="FAD/NAD(P)-binding domain"/>
    <property type="match status" value="1"/>
</dbReference>
<organism evidence="3 4">
    <name type="scientific">Poseidonocella pacifica</name>
    <dbReference type="NCBI Taxonomy" id="871651"/>
    <lineage>
        <taxon>Bacteria</taxon>
        <taxon>Pseudomonadati</taxon>
        <taxon>Pseudomonadota</taxon>
        <taxon>Alphaproteobacteria</taxon>
        <taxon>Rhodobacterales</taxon>
        <taxon>Roseobacteraceae</taxon>
        <taxon>Poseidonocella</taxon>
    </lineage>
</organism>
<dbReference type="STRING" id="871651.SAMN05421688_1397"/>
<dbReference type="Gene3D" id="3.30.9.10">
    <property type="entry name" value="D-Amino Acid Oxidase, subunit A, domain 2"/>
    <property type="match status" value="1"/>
</dbReference>
<dbReference type="OrthoDB" id="7421214at2"/>
<reference evidence="3 4" key="1">
    <citation type="submission" date="2016-10" db="EMBL/GenBank/DDBJ databases">
        <authorList>
            <person name="de Groot N.N."/>
        </authorList>
    </citation>
    <scope>NUCLEOTIDE SEQUENCE [LARGE SCALE GENOMIC DNA]</scope>
    <source>
        <strain evidence="3 4">DSM 29316</strain>
    </source>
</reference>
<evidence type="ECO:0000256" key="1">
    <source>
        <dbReference type="ARBA" id="ARBA00023002"/>
    </source>
</evidence>
<dbReference type="InterPro" id="IPR006076">
    <property type="entry name" value="FAD-dep_OxRdtase"/>
</dbReference>
<gene>
    <name evidence="3" type="ORF">SAMN05421688_1397</name>
</gene>
<name>A0A1I0WFV4_9RHOB</name>
<dbReference type="Pfam" id="PF01266">
    <property type="entry name" value="DAO"/>
    <property type="match status" value="1"/>
</dbReference>
<protein>
    <submittedName>
        <fullName evidence="3">Glycine/D-amino acid oxidase</fullName>
    </submittedName>
</protein>
<accession>A0A1I0WFV4</accession>